<organism evidence="4 5">
    <name type="scientific">Gillisia hiemivivida</name>
    <dbReference type="NCBI Taxonomy" id="291190"/>
    <lineage>
        <taxon>Bacteria</taxon>
        <taxon>Pseudomonadati</taxon>
        <taxon>Bacteroidota</taxon>
        <taxon>Flavobacteriia</taxon>
        <taxon>Flavobacteriales</taxon>
        <taxon>Flavobacteriaceae</taxon>
        <taxon>Gillisia</taxon>
    </lineage>
</organism>
<accession>A0A5C6ZSR3</accession>
<gene>
    <name evidence="4" type="ORF">ES724_12290</name>
</gene>
<feature type="domain" description="Polysaccharide biosynthesis protein CapD-like" evidence="3">
    <location>
        <begin position="35"/>
        <end position="334"/>
    </location>
</feature>
<dbReference type="InterPro" id="IPR036291">
    <property type="entry name" value="NAD(P)-bd_dom_sf"/>
</dbReference>
<sequence>MDILKLIGRSQPLFNQDITAWKDELSSIVSESSFLILGGAGSIGQAVTKEIFKRRPKKMHVVDISENNMVELVRDLRSSFGYINGDFQTFALDIGSLEYEAFIKADGKYDYVLNLSALKHVRSEKDPFTLMRMIDVNIFNTDKTLLQSIENGTKKYFCVSTDKAANPVNMMGASKRIMEMFLMRRSEEINISTARFANVAFSDGSLLHGFNQRIQKKQPIVAPNDVKRYFVTPQESGELCLMSCIFGENRDVFFPKLSEKLHLISFADIAVKYLEQLGYEPYLCENEEEARELVKTLPDQKKWPCLFTGSDTTGEKDFEEFFTNKEILDLDRFQNLGIIKNELKLENEQLQFFEEQIANFRNSRGWDKNDIISLFHKMIPDFGHKETGKYLDSKM</sequence>
<dbReference type="Pfam" id="PF02719">
    <property type="entry name" value="Polysacc_synt_2"/>
    <property type="match status" value="1"/>
</dbReference>
<dbReference type="PANTHER" id="PTHR43318">
    <property type="entry name" value="UDP-N-ACETYLGLUCOSAMINE 4,6-DEHYDRATASE"/>
    <property type="match status" value="1"/>
</dbReference>
<dbReference type="OrthoDB" id="9803111at2"/>
<comment type="similarity">
    <text evidence="1">Belongs to the polysaccharide synthase family.</text>
</comment>
<dbReference type="InterPro" id="IPR003869">
    <property type="entry name" value="Polysac_CapD-like"/>
</dbReference>
<evidence type="ECO:0000256" key="2">
    <source>
        <dbReference type="SAM" id="Coils"/>
    </source>
</evidence>
<evidence type="ECO:0000256" key="1">
    <source>
        <dbReference type="ARBA" id="ARBA00007430"/>
    </source>
</evidence>
<dbReference type="RefSeq" id="WP_146933344.1">
    <property type="nucleotide sequence ID" value="NZ_CBCSHZ010000015.1"/>
</dbReference>
<evidence type="ECO:0000259" key="3">
    <source>
        <dbReference type="Pfam" id="PF02719"/>
    </source>
</evidence>
<keyword evidence="5" id="KW-1185">Reference proteome</keyword>
<dbReference type="Gene3D" id="3.40.50.720">
    <property type="entry name" value="NAD(P)-binding Rossmann-like Domain"/>
    <property type="match status" value="1"/>
</dbReference>
<evidence type="ECO:0000313" key="4">
    <source>
        <dbReference type="EMBL" id="TXD92860.1"/>
    </source>
</evidence>
<proteinExistence type="inferred from homology"/>
<name>A0A5C6ZSR3_9FLAO</name>
<dbReference type="InterPro" id="IPR051203">
    <property type="entry name" value="Polysaccharide_Synthase-Rel"/>
</dbReference>
<reference evidence="4 5" key="1">
    <citation type="submission" date="2019-08" db="EMBL/GenBank/DDBJ databases">
        <title>Genome sequence of Gillisia hiemivivida IC154 (type strain).</title>
        <authorList>
            <person name="Bowman J.P."/>
        </authorList>
    </citation>
    <scope>NUCLEOTIDE SEQUENCE [LARGE SCALE GENOMIC DNA]</scope>
    <source>
        <strain evidence="4 5">IC154</strain>
    </source>
</reference>
<dbReference type="EMBL" id="VORY01000016">
    <property type="protein sequence ID" value="TXD92860.1"/>
    <property type="molecule type" value="Genomic_DNA"/>
</dbReference>
<dbReference type="Proteomes" id="UP000321367">
    <property type="component" value="Unassembled WGS sequence"/>
</dbReference>
<comment type="caution">
    <text evidence="4">The sequence shown here is derived from an EMBL/GenBank/DDBJ whole genome shotgun (WGS) entry which is preliminary data.</text>
</comment>
<dbReference type="PANTHER" id="PTHR43318:SF1">
    <property type="entry name" value="POLYSACCHARIDE BIOSYNTHESIS PROTEIN EPSC-RELATED"/>
    <property type="match status" value="1"/>
</dbReference>
<dbReference type="CDD" id="cd05237">
    <property type="entry name" value="UDP_invert_4-6DH_SDR_e"/>
    <property type="match status" value="1"/>
</dbReference>
<dbReference type="SUPFAM" id="SSF51735">
    <property type="entry name" value="NAD(P)-binding Rossmann-fold domains"/>
    <property type="match status" value="1"/>
</dbReference>
<feature type="coiled-coil region" evidence="2">
    <location>
        <begin position="336"/>
        <end position="363"/>
    </location>
</feature>
<keyword evidence="2" id="KW-0175">Coiled coil</keyword>
<evidence type="ECO:0000313" key="5">
    <source>
        <dbReference type="Proteomes" id="UP000321367"/>
    </source>
</evidence>
<dbReference type="AlphaFoldDB" id="A0A5C6ZSR3"/>
<protein>
    <submittedName>
        <fullName evidence="4">UDP-N-acetylglucosamine 4,6-dehydratase</fullName>
    </submittedName>
</protein>